<dbReference type="EMBL" id="RKLU01000001">
    <property type="protein sequence ID" value="TQQ83661.1"/>
    <property type="molecule type" value="Genomic_DNA"/>
</dbReference>
<protein>
    <submittedName>
        <fullName evidence="2">Uncharacterized protein</fullName>
    </submittedName>
</protein>
<feature type="transmembrane region" description="Helical" evidence="1">
    <location>
        <begin position="157"/>
        <end position="175"/>
    </location>
</feature>
<proteinExistence type="predicted"/>
<comment type="caution">
    <text evidence="2">The sequence shown here is derived from an EMBL/GenBank/DDBJ whole genome shotgun (WGS) entry which is preliminary data.</text>
</comment>
<feature type="transmembrane region" description="Helical" evidence="1">
    <location>
        <begin position="196"/>
        <end position="217"/>
    </location>
</feature>
<evidence type="ECO:0000256" key="1">
    <source>
        <dbReference type="SAM" id="Phobius"/>
    </source>
</evidence>
<dbReference type="RefSeq" id="WP_142978578.1">
    <property type="nucleotide sequence ID" value="NZ_RKLU01000001.1"/>
</dbReference>
<keyword evidence="1" id="KW-0812">Transmembrane</keyword>
<evidence type="ECO:0000313" key="3">
    <source>
        <dbReference type="Proteomes" id="UP000705823"/>
    </source>
</evidence>
<keyword evidence="1" id="KW-1133">Transmembrane helix</keyword>
<keyword evidence="1" id="KW-0472">Membrane</keyword>
<feature type="transmembrane region" description="Helical" evidence="1">
    <location>
        <begin position="124"/>
        <end position="151"/>
    </location>
</feature>
<keyword evidence="3" id="KW-1185">Reference proteome</keyword>
<gene>
    <name evidence="2" type="ORF">EGH24_02415</name>
</gene>
<accession>A0A8J8PE25</accession>
<evidence type="ECO:0000313" key="2">
    <source>
        <dbReference type="EMBL" id="TQQ83661.1"/>
    </source>
</evidence>
<dbReference type="AlphaFoldDB" id="A0A8J8PE25"/>
<name>A0A8J8PE25_9EURY</name>
<dbReference type="Proteomes" id="UP000705823">
    <property type="component" value="Unassembled WGS sequence"/>
</dbReference>
<organism evidence="2 3">
    <name type="scientific">Halonotius terrestris</name>
    <dbReference type="NCBI Taxonomy" id="2487750"/>
    <lineage>
        <taxon>Archaea</taxon>
        <taxon>Methanobacteriati</taxon>
        <taxon>Methanobacteriota</taxon>
        <taxon>Stenosarchaea group</taxon>
        <taxon>Halobacteria</taxon>
        <taxon>Halobacteriales</taxon>
        <taxon>Haloferacaceae</taxon>
        <taxon>Halonotius</taxon>
    </lineage>
</organism>
<sequence length="218" mass="24987">MKRTGKLGSVHYDERIVCDLWKDVSEYADANSISFVVTHDSSTTKFESLEELRNATQIPDRITEFEFSVNSSEGNLRISASSHGHKYSIRGEEDWVRRMSDYIREFSSERQNTLRTKLTNKRIFYLQALIIGGILGSFRNKITAIVLPFYGVELEPVQRYTFIGLVIAIVLLQIAKYVYPSVEFRRRGSQARTREIAFILTVIGSLASTAQGIYWLIN</sequence>
<reference evidence="2" key="1">
    <citation type="submission" date="2019-02" db="EMBL/GenBank/DDBJ databases">
        <title>Halonotius sp. a new haloarchaeum isolated from saline soil.</title>
        <authorList>
            <person name="Duran-Viseras A."/>
            <person name="Sanchez-Porro C."/>
            <person name="Ventosa A."/>
        </authorList>
    </citation>
    <scope>NUCLEOTIDE SEQUENCE</scope>
    <source>
        <strain evidence="2">F15B</strain>
    </source>
</reference>